<reference evidence="1" key="1">
    <citation type="submission" date="2022-10" db="EMBL/GenBank/DDBJ databases">
        <title>Culturing micro-colonial fungi from biological soil crusts in the Mojave desert and describing Neophaeococcomyces mojavensis, and introducing the new genera and species Taxawa tesnikishii.</title>
        <authorList>
            <person name="Kurbessoian T."/>
            <person name="Stajich J.E."/>
        </authorList>
    </citation>
    <scope>NUCLEOTIDE SEQUENCE</scope>
    <source>
        <strain evidence="1">JES_112</strain>
    </source>
</reference>
<dbReference type="Proteomes" id="UP001172386">
    <property type="component" value="Unassembled WGS sequence"/>
</dbReference>
<evidence type="ECO:0000313" key="1">
    <source>
        <dbReference type="EMBL" id="KAJ9661269.1"/>
    </source>
</evidence>
<dbReference type="EMBL" id="JAPDRQ010000024">
    <property type="protein sequence ID" value="KAJ9661269.1"/>
    <property type="molecule type" value="Genomic_DNA"/>
</dbReference>
<name>A0ACC3AG40_9EURO</name>
<proteinExistence type="predicted"/>
<keyword evidence="2" id="KW-1185">Reference proteome</keyword>
<comment type="caution">
    <text evidence="1">The sequence shown here is derived from an EMBL/GenBank/DDBJ whole genome shotgun (WGS) entry which is preliminary data.</text>
</comment>
<sequence>MSRQPPKASGSSDQKDNSRNEYIPSFISSKPFYAADLLADTEYLSHQRSQTANEQASNSIANAKWYSRSKTGPAATKYRKGACENCGAMTHKTKECLSRPRRTGAKWTGRDIQADEVVEDVRLGWDAKRDRWNGYDAREYDAVVRDYEDLEALKKDRASETPANADGSDGEEAKEIDEDMNLLKSQPKSTRQLRLREDTAKYLLDLNLDSAKYDPKTRTMDNTALALNDASASNNTDLASEGFVRPSHDPTSDAAAFERAQRYAWEAQDRTTSTPPTTLTSSTTTAAATGMIRPDSKVHLEANPTASSLAHRKHVEAEAAKKAEKQKYLQSHYGDQAAIAAPKSKVIATSSSAYIEYDPETGRPKDYVKTVARSKYPEDIYPGNHTSVFGSYWREGRWGYQCCHSFVKNSYCTGEEGKRGFAEEEAQRLGRNLITDGGLQEERADEQPSRKRKADDDDVDQKGGGSEEGREKRAKTEDAS</sequence>
<evidence type="ECO:0000313" key="2">
    <source>
        <dbReference type="Proteomes" id="UP001172386"/>
    </source>
</evidence>
<organism evidence="1 2">
    <name type="scientific">Neophaeococcomyces mojaviensis</name>
    <dbReference type="NCBI Taxonomy" id="3383035"/>
    <lineage>
        <taxon>Eukaryota</taxon>
        <taxon>Fungi</taxon>
        <taxon>Dikarya</taxon>
        <taxon>Ascomycota</taxon>
        <taxon>Pezizomycotina</taxon>
        <taxon>Eurotiomycetes</taxon>
        <taxon>Chaetothyriomycetidae</taxon>
        <taxon>Chaetothyriales</taxon>
        <taxon>Chaetothyriales incertae sedis</taxon>
        <taxon>Neophaeococcomyces</taxon>
    </lineage>
</organism>
<accession>A0ACC3AG40</accession>
<gene>
    <name evidence="1" type="primary">SLU7</name>
    <name evidence="1" type="ORF">H2198_002012</name>
</gene>
<protein>
    <submittedName>
        <fullName evidence="1">mRNA splicing protein</fullName>
    </submittedName>
</protein>